<reference evidence="1 2" key="1">
    <citation type="journal article" date="2022" name="bioRxiv">
        <title>The genome of the oomycete Peronosclerospora sorghi, a cosmopolitan pathogen of maize and sorghum, is inflated with dispersed pseudogenes.</title>
        <authorList>
            <person name="Fletcher K."/>
            <person name="Martin F."/>
            <person name="Isakeit T."/>
            <person name="Cavanaugh K."/>
            <person name="Magill C."/>
            <person name="Michelmore R."/>
        </authorList>
    </citation>
    <scope>NUCLEOTIDE SEQUENCE [LARGE SCALE GENOMIC DNA]</scope>
    <source>
        <strain evidence="1">P6</strain>
    </source>
</reference>
<keyword evidence="2" id="KW-1185">Reference proteome</keyword>
<proteinExistence type="predicted"/>
<dbReference type="EMBL" id="CM047584">
    <property type="protein sequence ID" value="KAI9911438.1"/>
    <property type="molecule type" value="Genomic_DNA"/>
</dbReference>
<sequence length="454" mass="51880">MPSGVDQPLLSVTSRESCKPNSTSSSEQFRFLDRRGRFHQSLGHFNIDRKGGEWRHLYWNDPFHTLLHTRTSRILGGVSIVYFLIILCFALAYFHLSRRHPACHVGLSSLVDAYMFSLETIMTIGYGAPMDDIFYGHCTSMATLLTLEVVCVCPNDMSSIHTSQSAHTHTHVCGLLFRPVVCRDSARCRLHWHLLRALRSCYCACRATVVVLSREGSLTRLRLQRAHTILFSKSAVIRKIRGQYYFMVQTCERRKHQLVEAHVRLYAVKHATEREENAPAFLFQCEQMRIQQPDDDCGAMLLMIVPQIIVHRIDQWSPLFPPACRPRDGAHDPKTWAAYPNPTQRQVDMENGNRDGRVPTDARGFDLAPTKEQIRNHVHASKLEVLVILEGIDSSTSNTMQARYSYTEDDMAWDATFEQCVVHTRTGLCLDFDRFHLLKPAPLDAPDCVMSSQF</sequence>
<dbReference type="Proteomes" id="UP001163321">
    <property type="component" value="Chromosome 5"/>
</dbReference>
<name>A0ACC0VY32_9STRA</name>
<accession>A0ACC0VY32</accession>
<evidence type="ECO:0000313" key="1">
    <source>
        <dbReference type="EMBL" id="KAI9911438.1"/>
    </source>
</evidence>
<comment type="caution">
    <text evidence="1">The sequence shown here is derived from an EMBL/GenBank/DDBJ whole genome shotgun (WGS) entry which is preliminary data.</text>
</comment>
<gene>
    <name evidence="1" type="ORF">PsorP6_009766</name>
</gene>
<protein>
    <submittedName>
        <fullName evidence="1">Uncharacterized protein</fullName>
    </submittedName>
</protein>
<evidence type="ECO:0000313" key="2">
    <source>
        <dbReference type="Proteomes" id="UP001163321"/>
    </source>
</evidence>
<organism evidence="1 2">
    <name type="scientific">Peronosclerospora sorghi</name>
    <dbReference type="NCBI Taxonomy" id="230839"/>
    <lineage>
        <taxon>Eukaryota</taxon>
        <taxon>Sar</taxon>
        <taxon>Stramenopiles</taxon>
        <taxon>Oomycota</taxon>
        <taxon>Peronosporomycetes</taxon>
        <taxon>Peronosporales</taxon>
        <taxon>Peronosporaceae</taxon>
        <taxon>Peronosclerospora</taxon>
    </lineage>
</organism>